<dbReference type="GO" id="GO:0009003">
    <property type="term" value="F:signal peptidase activity"/>
    <property type="evidence" value="ECO:0007669"/>
    <property type="project" value="UniProtKB-EC"/>
</dbReference>
<gene>
    <name evidence="8" type="ORF">A2983_01950</name>
</gene>
<dbReference type="NCBIfam" id="TIGR02227">
    <property type="entry name" value="sigpep_I_bact"/>
    <property type="match status" value="1"/>
</dbReference>
<accession>A0A1F6N0F6</accession>
<dbReference type="AlphaFoldDB" id="A0A1F6N0F6"/>
<dbReference type="InterPro" id="IPR019758">
    <property type="entry name" value="Pept_S26A_signal_pept_1_CS"/>
</dbReference>
<evidence type="ECO:0000256" key="6">
    <source>
        <dbReference type="RuleBase" id="RU362042"/>
    </source>
</evidence>
<comment type="caution">
    <text evidence="8">The sequence shown here is derived from an EMBL/GenBank/DDBJ whole genome shotgun (WGS) entry which is preliminary data.</text>
</comment>
<organism evidence="8 9">
    <name type="scientific">Candidatus Magasanikbacteria bacterium RIFCSPLOWO2_01_FULL_40_15</name>
    <dbReference type="NCBI Taxonomy" id="1798686"/>
    <lineage>
        <taxon>Bacteria</taxon>
        <taxon>Candidatus Magasanikiibacteriota</taxon>
    </lineage>
</organism>
<feature type="domain" description="Peptidase S26" evidence="7">
    <location>
        <begin position="21"/>
        <end position="175"/>
    </location>
</feature>
<dbReference type="InterPro" id="IPR036286">
    <property type="entry name" value="LexA/Signal_pep-like_sf"/>
</dbReference>
<dbReference type="GO" id="GO:0006465">
    <property type="term" value="P:signal peptide processing"/>
    <property type="evidence" value="ECO:0007669"/>
    <property type="project" value="InterPro"/>
</dbReference>
<keyword evidence="6" id="KW-1133">Transmembrane helix</keyword>
<name>A0A1F6N0F6_9BACT</name>
<keyword evidence="6" id="KW-0645">Protease</keyword>
<proteinExistence type="inferred from homology"/>
<comment type="catalytic activity">
    <reaction evidence="1 6">
        <text>Cleavage of hydrophobic, N-terminal signal or leader sequences from secreted and periplasmic proteins.</text>
        <dbReference type="EC" id="3.4.21.89"/>
    </reaction>
</comment>
<dbReference type="PANTHER" id="PTHR43390">
    <property type="entry name" value="SIGNAL PEPTIDASE I"/>
    <property type="match status" value="1"/>
</dbReference>
<keyword evidence="4 6" id="KW-0378">Hydrolase</keyword>
<dbReference type="InterPro" id="IPR000223">
    <property type="entry name" value="Pept_S26A_signal_pept_1"/>
</dbReference>
<dbReference type="PANTHER" id="PTHR43390:SF1">
    <property type="entry name" value="CHLOROPLAST PROCESSING PEPTIDASE"/>
    <property type="match status" value="1"/>
</dbReference>
<dbReference type="PRINTS" id="PR00727">
    <property type="entry name" value="LEADERPTASE"/>
</dbReference>
<dbReference type="EC" id="3.4.21.89" evidence="3 6"/>
<keyword evidence="6" id="KW-0472">Membrane</keyword>
<feature type="active site" evidence="5">
    <location>
        <position position="88"/>
    </location>
</feature>
<dbReference type="GO" id="GO:0004252">
    <property type="term" value="F:serine-type endopeptidase activity"/>
    <property type="evidence" value="ECO:0007669"/>
    <property type="project" value="InterPro"/>
</dbReference>
<dbReference type="EMBL" id="MFQH01000024">
    <property type="protein sequence ID" value="OGH77446.1"/>
    <property type="molecule type" value="Genomic_DNA"/>
</dbReference>
<keyword evidence="6" id="KW-0812">Transmembrane</keyword>
<dbReference type="Gene3D" id="2.10.109.10">
    <property type="entry name" value="Umud Fragment, subunit A"/>
    <property type="match status" value="1"/>
</dbReference>
<evidence type="ECO:0000256" key="3">
    <source>
        <dbReference type="ARBA" id="ARBA00013208"/>
    </source>
</evidence>
<evidence type="ECO:0000259" key="7">
    <source>
        <dbReference type="Pfam" id="PF10502"/>
    </source>
</evidence>
<dbReference type="SUPFAM" id="SSF51306">
    <property type="entry name" value="LexA/Signal peptidase"/>
    <property type="match status" value="1"/>
</dbReference>
<dbReference type="CDD" id="cd06530">
    <property type="entry name" value="S26_SPase_I"/>
    <property type="match status" value="1"/>
</dbReference>
<dbReference type="PROSITE" id="PS00760">
    <property type="entry name" value="SPASE_I_2"/>
    <property type="match status" value="1"/>
</dbReference>
<evidence type="ECO:0000313" key="9">
    <source>
        <dbReference type="Proteomes" id="UP000177040"/>
    </source>
</evidence>
<dbReference type="Pfam" id="PF10502">
    <property type="entry name" value="Peptidase_S26"/>
    <property type="match status" value="1"/>
</dbReference>
<reference evidence="8 9" key="1">
    <citation type="journal article" date="2016" name="Nat. Commun.">
        <title>Thousands of microbial genomes shed light on interconnected biogeochemical processes in an aquifer system.</title>
        <authorList>
            <person name="Anantharaman K."/>
            <person name="Brown C.T."/>
            <person name="Hug L.A."/>
            <person name="Sharon I."/>
            <person name="Castelle C.J."/>
            <person name="Probst A.J."/>
            <person name="Thomas B.C."/>
            <person name="Singh A."/>
            <person name="Wilkins M.J."/>
            <person name="Karaoz U."/>
            <person name="Brodie E.L."/>
            <person name="Williams K.H."/>
            <person name="Hubbard S.S."/>
            <person name="Banfield J.F."/>
        </authorList>
    </citation>
    <scope>NUCLEOTIDE SEQUENCE [LARGE SCALE GENOMIC DNA]</scope>
</reference>
<feature type="active site" evidence="5">
    <location>
        <position position="46"/>
    </location>
</feature>
<protein>
    <recommendedName>
        <fullName evidence="3 6">Signal peptidase I</fullName>
        <ecNumber evidence="3 6">3.4.21.89</ecNumber>
    </recommendedName>
</protein>
<comment type="similarity">
    <text evidence="2 6">Belongs to the peptidase S26 family.</text>
</comment>
<comment type="subcellular location">
    <subcellularLocation>
        <location evidence="6">Membrane</location>
        <topology evidence="6">Single-pass type II membrane protein</topology>
    </subcellularLocation>
</comment>
<sequence length="183" mass="21295">MKDWLTKIHFFERYIGFVLFLAMIFFYAFAVVRFFFISPGRINGPSMEPAFIDEDFFLVNKLVYLFSLPERYDVVQVIDPQNQKLMVKRIIGLPGEVVIVKRGKIYVKSKTDVTFELNEPYLKQDVYTLAHKFQRAPEEYIVNPGNYFVVGDNRAHSTDSRVYGSISRSNIVGKILTNSKNNK</sequence>
<evidence type="ECO:0000256" key="2">
    <source>
        <dbReference type="ARBA" id="ARBA00009370"/>
    </source>
</evidence>
<dbReference type="Proteomes" id="UP000177040">
    <property type="component" value="Unassembled WGS sequence"/>
</dbReference>
<evidence type="ECO:0000256" key="5">
    <source>
        <dbReference type="PIRSR" id="PIRSR600223-1"/>
    </source>
</evidence>
<evidence type="ECO:0000256" key="4">
    <source>
        <dbReference type="ARBA" id="ARBA00022801"/>
    </source>
</evidence>
<evidence type="ECO:0000313" key="8">
    <source>
        <dbReference type="EMBL" id="OGH77446.1"/>
    </source>
</evidence>
<dbReference type="InterPro" id="IPR019533">
    <property type="entry name" value="Peptidase_S26"/>
</dbReference>
<dbReference type="PROSITE" id="PS00761">
    <property type="entry name" value="SPASE_I_3"/>
    <property type="match status" value="1"/>
</dbReference>
<feature type="transmembrane region" description="Helical" evidence="6">
    <location>
        <begin position="14"/>
        <end position="36"/>
    </location>
</feature>
<dbReference type="InterPro" id="IPR019757">
    <property type="entry name" value="Pept_S26A_signal_pept_1_Lys-AS"/>
</dbReference>
<evidence type="ECO:0000256" key="1">
    <source>
        <dbReference type="ARBA" id="ARBA00000677"/>
    </source>
</evidence>
<dbReference type="GO" id="GO:0016020">
    <property type="term" value="C:membrane"/>
    <property type="evidence" value="ECO:0007669"/>
    <property type="project" value="UniProtKB-SubCell"/>
</dbReference>